<dbReference type="InterPro" id="IPR024632">
    <property type="entry name" value="PLipase_D_C"/>
</dbReference>
<dbReference type="SMART" id="SM00155">
    <property type="entry name" value="PLDc"/>
    <property type="match status" value="2"/>
</dbReference>
<evidence type="ECO:0000256" key="2">
    <source>
        <dbReference type="ARBA" id="ARBA00012027"/>
    </source>
</evidence>
<comment type="similarity">
    <text evidence="9">Belongs to the calcineurin regulatory subunit family.</text>
</comment>
<dbReference type="EC" id="3.1.4.4" evidence="2"/>
<dbReference type="InterPro" id="IPR018247">
    <property type="entry name" value="EF_Hand_1_Ca_BS"/>
</dbReference>
<evidence type="ECO:0000313" key="12">
    <source>
        <dbReference type="EMBL" id="CAK7356845.1"/>
    </source>
</evidence>
<dbReference type="SUPFAM" id="SSF47473">
    <property type="entry name" value="EF-hand"/>
    <property type="match status" value="1"/>
</dbReference>
<evidence type="ECO:0000256" key="3">
    <source>
        <dbReference type="ARBA" id="ARBA00022723"/>
    </source>
</evidence>
<dbReference type="PROSITE" id="PS50035">
    <property type="entry name" value="PLD"/>
    <property type="match status" value="2"/>
</dbReference>
<dbReference type="SUPFAM" id="SSF49562">
    <property type="entry name" value="C2 domain (Calcium/lipid-binding domain, CaLB)"/>
    <property type="match status" value="1"/>
</dbReference>
<organism evidence="12 13">
    <name type="scientific">Dovyalis caffra</name>
    <dbReference type="NCBI Taxonomy" id="77055"/>
    <lineage>
        <taxon>Eukaryota</taxon>
        <taxon>Viridiplantae</taxon>
        <taxon>Streptophyta</taxon>
        <taxon>Embryophyta</taxon>
        <taxon>Tracheophyta</taxon>
        <taxon>Spermatophyta</taxon>
        <taxon>Magnoliopsida</taxon>
        <taxon>eudicotyledons</taxon>
        <taxon>Gunneridae</taxon>
        <taxon>Pentapetalae</taxon>
        <taxon>rosids</taxon>
        <taxon>fabids</taxon>
        <taxon>Malpighiales</taxon>
        <taxon>Salicaceae</taxon>
        <taxon>Flacourtieae</taxon>
        <taxon>Dovyalis</taxon>
    </lineage>
</organism>
<dbReference type="Proteomes" id="UP001314170">
    <property type="component" value="Unassembled WGS sequence"/>
</dbReference>
<feature type="domain" description="PLD phosphodiesterase" evidence="10">
    <location>
        <begin position="605"/>
        <end position="632"/>
    </location>
</feature>
<evidence type="ECO:0000256" key="5">
    <source>
        <dbReference type="ARBA" id="ARBA00022801"/>
    </source>
</evidence>
<dbReference type="Pfam" id="PF13202">
    <property type="entry name" value="EF-hand_5"/>
    <property type="match status" value="1"/>
</dbReference>
<comment type="caution">
    <text evidence="12">The sequence shown here is derived from an EMBL/GenBank/DDBJ whole genome shotgun (WGS) entry which is preliminary data.</text>
</comment>
<dbReference type="SMART" id="SM00054">
    <property type="entry name" value="EFh"/>
    <property type="match status" value="2"/>
</dbReference>
<evidence type="ECO:0000256" key="9">
    <source>
        <dbReference type="ARBA" id="ARBA00023774"/>
    </source>
</evidence>
<dbReference type="AlphaFoldDB" id="A0AAV1SS30"/>
<dbReference type="Gene3D" id="3.30.870.10">
    <property type="entry name" value="Endonuclease Chain A"/>
    <property type="match status" value="2"/>
</dbReference>
<evidence type="ECO:0000259" key="10">
    <source>
        <dbReference type="PROSITE" id="PS50035"/>
    </source>
</evidence>
<dbReference type="GO" id="GO:0004630">
    <property type="term" value="F:phospholipase D activity"/>
    <property type="evidence" value="ECO:0007669"/>
    <property type="project" value="UniProtKB-EC"/>
</dbReference>
<protein>
    <recommendedName>
        <fullName evidence="2">phospholipase D</fullName>
        <ecNumber evidence="2">3.1.4.4</ecNumber>
    </recommendedName>
</protein>
<dbReference type="GO" id="GO:0009395">
    <property type="term" value="P:phospholipid catabolic process"/>
    <property type="evidence" value="ECO:0007669"/>
    <property type="project" value="TreeGrafter"/>
</dbReference>
<evidence type="ECO:0000256" key="6">
    <source>
        <dbReference type="ARBA" id="ARBA00022837"/>
    </source>
</evidence>
<dbReference type="EMBL" id="CAWUPB010001197">
    <property type="protein sequence ID" value="CAK7356845.1"/>
    <property type="molecule type" value="Genomic_DNA"/>
</dbReference>
<evidence type="ECO:0000256" key="1">
    <source>
        <dbReference type="ARBA" id="ARBA00000798"/>
    </source>
</evidence>
<feature type="domain" description="EF-hand" evidence="11">
    <location>
        <begin position="905"/>
        <end position="940"/>
    </location>
</feature>
<keyword evidence="3" id="KW-0479">Metal-binding</keyword>
<dbReference type="FunFam" id="1.10.238.10:FF:000073">
    <property type="entry name" value="calcineurin B-like protein 3"/>
    <property type="match status" value="1"/>
</dbReference>
<proteinExistence type="inferred from homology"/>
<dbReference type="PROSITE" id="PS50222">
    <property type="entry name" value="EF_HAND_2"/>
    <property type="match status" value="2"/>
</dbReference>
<keyword evidence="5" id="KW-0378">Hydrolase</keyword>
<reference evidence="12 13" key="1">
    <citation type="submission" date="2024-01" db="EMBL/GenBank/DDBJ databases">
        <authorList>
            <person name="Waweru B."/>
        </authorList>
    </citation>
    <scope>NUCLEOTIDE SEQUENCE [LARGE SCALE GENOMIC DNA]</scope>
</reference>
<evidence type="ECO:0000259" key="11">
    <source>
        <dbReference type="PROSITE" id="PS50222"/>
    </source>
</evidence>
<keyword evidence="6" id="KW-0106">Calcium</keyword>
<gene>
    <name evidence="12" type="ORF">DCAF_LOCUS27126</name>
</gene>
<dbReference type="GO" id="GO:0005509">
    <property type="term" value="F:calcium ion binding"/>
    <property type="evidence" value="ECO:0007669"/>
    <property type="project" value="InterPro"/>
</dbReference>
<dbReference type="Gene3D" id="1.10.238.10">
    <property type="entry name" value="EF-hand"/>
    <property type="match status" value="1"/>
</dbReference>
<accession>A0AAV1SS30</accession>
<dbReference type="SUPFAM" id="SSF56024">
    <property type="entry name" value="Phospholipase D/nuclease"/>
    <property type="match status" value="2"/>
</dbReference>
<feature type="domain" description="EF-hand" evidence="11">
    <location>
        <begin position="811"/>
        <end position="846"/>
    </location>
</feature>
<keyword evidence="13" id="KW-1185">Reference proteome</keyword>
<keyword evidence="7" id="KW-0442">Lipid degradation</keyword>
<sequence>MEGKQKFLHGTLEATIFDATPYSPSFPFNCIFIKGNPTYVTIKIGNKKVAKTSHESDRVWNQTFQILCAHPLDSTITIAMKTKCSVLGKFHIQAHKIVTEASLINGFFPLEMENGKPNPELKLRFMLWFKPAELEPTWANILNNGEFQGLRNATFPQRSNCHVTLYQDAHHCSGFQPPFDLCGSPRKLWEDVYKAIEGAKHLIYIAGWSFNPKMVLVRDPETEMPYARGVKLGELLKGKAEEGVAVRIMLWDDETSLPVIKNKGVMRTHDEDAFAYFKHTKVICKLFPRLHHKFPTLFTHHQKTITVDARPQNSISEREIMSFVGGLDLFDGRYDTEKHSLFRTLNTESHCFDFYQTNIAGASLHKGGPREPWHDVHACIVGEAAWDVLTNFEQRWNKQCDSSGLVPTSSIPNLVHHPFPSSVSNDRNWKVQVFRSIDHVSATQLARNLRVERSIHEAYVEAIRRAERFIYIENQYFIGGCHLWDEDRHCGCTNLIPIEIALKVVNKIRANERFAVYILIPMWPEGVPDSEPVQDILHWTRQTMAMMYKLIGEALRESGEPGHPRDYLNFFCLANREAEIKGEFLPPYSPHPSTQYWNAQKHRRFMVYVHSKLMIVDDACLLIGSANVNQRSMDGRRDTEIAVGCYQPKNDANMSNPRDILAYRMSLWYEHTGLAEENFLEPESFGCVEKMRLIGEKMWNVYSGEEVVDMEGVHLVNYPSRVTKDGFVEDLVDGGEAVVLSFTACFGHHTTSKKLQYTINDLRRIASNSLFTVNEVEALLELFKKLSSTIVDDGLIHKEELKLALLKTPASENIILDRLFALFDEKENGVIEFEEFVHALGVFHPRAPMEAKIDFTFRLYDLRQTGFIEREEVSIPMCSDITETWVQQMVNAILLESDLQISEESLEFIIDKTFADADADKDGKINKVEWKAFVTQHPALLKNLTLPCLK</sequence>
<dbReference type="InterPro" id="IPR001736">
    <property type="entry name" value="PLipase_D/transphosphatidylase"/>
</dbReference>
<evidence type="ECO:0000256" key="8">
    <source>
        <dbReference type="ARBA" id="ARBA00023098"/>
    </source>
</evidence>
<comment type="catalytic activity">
    <reaction evidence="1">
        <text>a 1,2-diacyl-sn-glycero-3-phosphocholine + H2O = a 1,2-diacyl-sn-glycero-3-phosphate + choline + H(+)</text>
        <dbReference type="Rhea" id="RHEA:14445"/>
        <dbReference type="ChEBI" id="CHEBI:15354"/>
        <dbReference type="ChEBI" id="CHEBI:15377"/>
        <dbReference type="ChEBI" id="CHEBI:15378"/>
        <dbReference type="ChEBI" id="CHEBI:57643"/>
        <dbReference type="ChEBI" id="CHEBI:58608"/>
        <dbReference type="EC" id="3.1.4.4"/>
    </reaction>
</comment>
<dbReference type="InterPro" id="IPR011992">
    <property type="entry name" value="EF-hand-dom_pair"/>
</dbReference>
<evidence type="ECO:0000313" key="13">
    <source>
        <dbReference type="Proteomes" id="UP001314170"/>
    </source>
</evidence>
<dbReference type="PROSITE" id="PS00018">
    <property type="entry name" value="EF_HAND_1"/>
    <property type="match status" value="1"/>
</dbReference>
<dbReference type="InterPro" id="IPR035892">
    <property type="entry name" value="C2_domain_sf"/>
</dbReference>
<dbReference type="PANTHER" id="PTHR18896">
    <property type="entry name" value="PHOSPHOLIPASE D"/>
    <property type="match status" value="1"/>
</dbReference>
<dbReference type="Pfam" id="PF00614">
    <property type="entry name" value="PLDc"/>
    <property type="match status" value="1"/>
</dbReference>
<dbReference type="CDD" id="cd00051">
    <property type="entry name" value="EFh"/>
    <property type="match status" value="1"/>
</dbReference>
<evidence type="ECO:0000256" key="4">
    <source>
        <dbReference type="ARBA" id="ARBA00022737"/>
    </source>
</evidence>
<evidence type="ECO:0000256" key="7">
    <source>
        <dbReference type="ARBA" id="ARBA00022963"/>
    </source>
</evidence>
<feature type="domain" description="PLD phosphodiesterase" evidence="10">
    <location>
        <begin position="296"/>
        <end position="333"/>
    </location>
</feature>
<name>A0AAV1SS30_9ROSI</name>
<keyword evidence="8" id="KW-0443">Lipid metabolism</keyword>
<dbReference type="Pfam" id="PF12357">
    <property type="entry name" value="PLD_C"/>
    <property type="match status" value="1"/>
</dbReference>
<dbReference type="InterPro" id="IPR015679">
    <property type="entry name" value="PLipase_D_fam"/>
</dbReference>
<dbReference type="InterPro" id="IPR002048">
    <property type="entry name" value="EF_hand_dom"/>
</dbReference>
<dbReference type="PANTHER" id="PTHR18896:SF137">
    <property type="entry name" value="PHOSPHOLIPASE D ALPHA 4"/>
    <property type="match status" value="1"/>
</dbReference>
<keyword evidence="4" id="KW-0677">Repeat</keyword>
<dbReference type="GO" id="GO:0005886">
    <property type="term" value="C:plasma membrane"/>
    <property type="evidence" value="ECO:0007669"/>
    <property type="project" value="TreeGrafter"/>
</dbReference>